<evidence type="ECO:0000259" key="4">
    <source>
        <dbReference type="Pfam" id="PF25597"/>
    </source>
</evidence>
<gene>
    <name evidence="5" type="ORF">Tci_006440</name>
</gene>
<feature type="compositionally biased region" description="Basic residues" evidence="2">
    <location>
        <begin position="906"/>
        <end position="915"/>
    </location>
</feature>
<feature type="region of interest" description="Disordered" evidence="2">
    <location>
        <begin position="843"/>
        <end position="862"/>
    </location>
</feature>
<feature type="domain" description="Reverse transcriptase Ty1/copia-type" evidence="3">
    <location>
        <begin position="567"/>
        <end position="658"/>
    </location>
</feature>
<dbReference type="EMBL" id="BKCJ010000579">
    <property type="protein sequence ID" value="GEU34462.1"/>
    <property type="molecule type" value="Genomic_DNA"/>
</dbReference>
<feature type="region of interest" description="Disordered" evidence="2">
    <location>
        <begin position="880"/>
        <end position="929"/>
    </location>
</feature>
<dbReference type="InterPro" id="IPR043502">
    <property type="entry name" value="DNA/RNA_pol_sf"/>
</dbReference>
<comment type="caution">
    <text evidence="5">The sequence shown here is derived from an EMBL/GenBank/DDBJ whole genome shotgun (WGS) entry which is preliminary data.</text>
</comment>
<dbReference type="Pfam" id="PF07727">
    <property type="entry name" value="RVT_2"/>
    <property type="match status" value="2"/>
</dbReference>
<evidence type="ECO:0000256" key="2">
    <source>
        <dbReference type="SAM" id="MobiDB-lite"/>
    </source>
</evidence>
<evidence type="ECO:0000256" key="1">
    <source>
        <dbReference type="SAM" id="Coils"/>
    </source>
</evidence>
<organism evidence="5">
    <name type="scientific">Tanacetum cinerariifolium</name>
    <name type="common">Dalmatian daisy</name>
    <name type="synonym">Chrysanthemum cinerariifolium</name>
    <dbReference type="NCBI Taxonomy" id="118510"/>
    <lineage>
        <taxon>Eukaryota</taxon>
        <taxon>Viridiplantae</taxon>
        <taxon>Streptophyta</taxon>
        <taxon>Embryophyta</taxon>
        <taxon>Tracheophyta</taxon>
        <taxon>Spermatophyta</taxon>
        <taxon>Magnoliopsida</taxon>
        <taxon>eudicotyledons</taxon>
        <taxon>Gunneridae</taxon>
        <taxon>Pentapetalae</taxon>
        <taxon>asterids</taxon>
        <taxon>campanulids</taxon>
        <taxon>Asterales</taxon>
        <taxon>Asteraceae</taxon>
        <taxon>Asteroideae</taxon>
        <taxon>Anthemideae</taxon>
        <taxon>Anthemidinae</taxon>
        <taxon>Tanacetum</taxon>
    </lineage>
</organism>
<evidence type="ECO:0000259" key="3">
    <source>
        <dbReference type="Pfam" id="PF07727"/>
    </source>
</evidence>
<dbReference type="InterPro" id="IPR057670">
    <property type="entry name" value="SH3_retrovirus"/>
</dbReference>
<sequence>MEYLLEKFQHHHHHPQVDELTCLDDERMKKKWNDVEVFWNEDESFPFFLEENLLKFLTAMAYSSSSLSETLFLSTKLIESQITDKSKRGLGYVSYNVVPPPHTERFSPLRIDFYHTGLPEFVEPSVQSYGFKSIEVVTQTSSEKIYEHVKENNGAPLIEDWELKGEDEVESPPEIERKSVEPSVVKVEVDLPKQNDKPARRPVKYDDMYITQRPGGNISYLTDFKEFDGGYVAFWGRANGGKITGKGTIRTDHLGKFDGKSNEGFFIGYSTNSKAFRVYNTRTRKVEENLHIRFLENKPIITCDRPKRLFDIDALTESMNYVPVIAGTNSNDFVGKGASFDAGQSSMETGPSQYYILMPLWNDGSLFDSSLKYSDDDNKDKDGSVNTVRQSDDFFGADNDMRSLNGVEMDISKISTTYLVPTTLNIRIHKDHSLDNVIGNMQSGTLVDLPRGKRVIGTKWVFRNKKDKRGIVIRNKAKLVAQGCTQEEGIDYDKVFAPVARIEAIRPFLAYAYFMGFLVYQMDVKSAFLYGRIEEEVYVYQPPGFEDPDYLDKVYKVEKALYGKIDQTLFIKRQKGDILLVQVYVDDIIFGSTKKELCTDFEELMHHKFQMSSIGELTLFLGLQVKQKSDGIFISQDKYVDEILRKFKYVDVKTASTLMDKEKALLKDSDGDDVDVHLYRSMIRGSTSNMVELILDKKMIKYELSNAPSGPSSPRTSLGGGLGCHFTMGDSPFQARPERLSTVSNEPPLGKDKVTNLENELTRTKAVYNKALITLTKRVKKLEKKLKHRRRRRAVIDSSKDEEAISKGRHMRQLGIKWILVLLVLKQMMMKLLLNIKKNAAKDKRKAIMQESEPSKKIKKKKMIQISLDEEIAQSIRKFVPMESEGQAPDSKAGEGSSKEESSKKAGGRLKRKTSKARDDKDKRQKKQDDLEKLTLMDYMEVISDSKEGDIKIMFKPDDDDDDDEVWKNHHSQELIEWKLYDSCGVHSLMLGEVSIHMLVEKKYPLPHDTLTRMLQWKLHVNYNVTEMGYELLRALWDYWKLGSDEIEPTDEETSHLEETDHDDEQEIGEIFRIETNLFDYETPLCEKIKELNYLLRINPDLLTKYIERFKTYDEYKDDWIYEWNGNLEKNRYCNGGNFPGAYIIRNTLRYQDLEWYDALNDSELKDEALRNKAIMEGLIDEDDESEKTMTLRSCLGWKPMGKIFKTDGLRWVPTGKIFDSSTTKVDSEPPNGSNESINNPYKYEQTLNVSGFKEFKLNKQAMTSDHNSSELGIHDHSNEPSSLKLVPKVVPPADKTTTSQQELELLFSRMCEEYFNTGNQRRYDVSVPALTKDHEGNKV</sequence>
<feature type="domain" description="Retroviral polymerase SH3-like" evidence="4">
    <location>
        <begin position="249"/>
        <end position="298"/>
    </location>
</feature>
<dbReference type="Pfam" id="PF25597">
    <property type="entry name" value="SH3_retrovirus"/>
    <property type="match status" value="1"/>
</dbReference>
<keyword evidence="1" id="KW-0175">Coiled coil</keyword>
<feature type="compositionally biased region" description="Basic and acidic residues" evidence="2">
    <location>
        <begin position="916"/>
        <end position="929"/>
    </location>
</feature>
<feature type="region of interest" description="Disordered" evidence="2">
    <location>
        <begin position="1266"/>
        <end position="1286"/>
    </location>
</feature>
<feature type="domain" description="Reverse transcriptase Ty1/copia-type" evidence="3">
    <location>
        <begin position="445"/>
        <end position="563"/>
    </location>
</feature>
<name>A0A6L2JCP0_TANCI</name>
<feature type="compositionally biased region" description="Basic and acidic residues" evidence="2">
    <location>
        <begin position="843"/>
        <end position="856"/>
    </location>
</feature>
<proteinExistence type="predicted"/>
<feature type="coiled-coil region" evidence="1">
    <location>
        <begin position="765"/>
        <end position="792"/>
    </location>
</feature>
<accession>A0A6L2JCP0</accession>
<dbReference type="SUPFAM" id="SSF56672">
    <property type="entry name" value="DNA/RNA polymerases"/>
    <property type="match status" value="1"/>
</dbReference>
<reference evidence="5" key="1">
    <citation type="journal article" date="2019" name="Sci. Rep.">
        <title>Draft genome of Tanacetum cinerariifolium, the natural source of mosquito coil.</title>
        <authorList>
            <person name="Yamashiro T."/>
            <person name="Shiraishi A."/>
            <person name="Satake H."/>
            <person name="Nakayama K."/>
        </authorList>
    </citation>
    <scope>NUCLEOTIDE SEQUENCE</scope>
</reference>
<protein>
    <submittedName>
        <fullName evidence="5">Retrovirus-related Pol polyprotein from transposon TNT 1-94</fullName>
    </submittedName>
</protein>
<evidence type="ECO:0000313" key="5">
    <source>
        <dbReference type="EMBL" id="GEU34462.1"/>
    </source>
</evidence>
<dbReference type="InterPro" id="IPR013103">
    <property type="entry name" value="RVT_2"/>
</dbReference>